<dbReference type="InterPro" id="IPR018060">
    <property type="entry name" value="HTH_AraC"/>
</dbReference>
<dbReference type="EMBL" id="BMHZ01000003">
    <property type="protein sequence ID" value="GGH11678.1"/>
    <property type="molecule type" value="Genomic_DNA"/>
</dbReference>
<dbReference type="GO" id="GO:0003700">
    <property type="term" value="F:DNA-binding transcription factor activity"/>
    <property type="evidence" value="ECO:0007669"/>
    <property type="project" value="InterPro"/>
</dbReference>
<proteinExistence type="predicted"/>
<reference evidence="5" key="4">
    <citation type="submission" date="2024-05" db="EMBL/GenBank/DDBJ databases">
        <authorList>
            <person name="Sun Q."/>
            <person name="Zhou Y."/>
        </authorList>
    </citation>
    <scope>NUCLEOTIDE SEQUENCE</scope>
    <source>
        <strain evidence="5">CGMCC 1.15287</strain>
    </source>
</reference>
<reference evidence="5" key="1">
    <citation type="journal article" date="2014" name="Int. J. Syst. Evol. Microbiol.">
        <title>Complete genome of a new Firmicutes species belonging to the dominant human colonic microbiota ('Ruminococcus bicirculans') reveals two chromosomes and a selective capacity to utilize plant glucans.</title>
        <authorList>
            <consortium name="NISC Comparative Sequencing Program"/>
            <person name="Wegmann U."/>
            <person name="Louis P."/>
            <person name="Goesmann A."/>
            <person name="Henrissat B."/>
            <person name="Duncan S.H."/>
            <person name="Flint H.J."/>
        </authorList>
    </citation>
    <scope>NUCLEOTIDE SEQUENCE</scope>
    <source>
        <strain evidence="5">CGMCC 1.15287</strain>
    </source>
</reference>
<evidence type="ECO:0000259" key="4">
    <source>
        <dbReference type="PROSITE" id="PS01124"/>
    </source>
</evidence>
<keyword evidence="2 6" id="KW-0238">DNA-binding</keyword>
<reference evidence="8" key="2">
    <citation type="journal article" date="2019" name="Int. J. Syst. Evol. Microbiol.">
        <title>The Global Catalogue of Microorganisms (GCM) 10K type strain sequencing project: providing services to taxonomists for standard genome sequencing and annotation.</title>
        <authorList>
            <consortium name="The Broad Institute Genomics Platform"/>
            <consortium name="The Broad Institute Genome Sequencing Center for Infectious Disease"/>
            <person name="Wu L."/>
            <person name="Ma J."/>
        </authorList>
    </citation>
    <scope>NUCLEOTIDE SEQUENCE [LARGE SCALE GENOMIC DNA]</scope>
    <source>
        <strain evidence="8">CGMCC 1.15287</strain>
    </source>
</reference>
<evidence type="ECO:0000256" key="3">
    <source>
        <dbReference type="ARBA" id="ARBA00023163"/>
    </source>
</evidence>
<dbReference type="RefSeq" id="WP_183766306.1">
    <property type="nucleotide sequence ID" value="NZ_BMHZ01000003.1"/>
</dbReference>
<evidence type="ECO:0000313" key="8">
    <source>
        <dbReference type="Proteomes" id="UP000642938"/>
    </source>
</evidence>
<dbReference type="PANTHER" id="PTHR43280">
    <property type="entry name" value="ARAC-FAMILY TRANSCRIPTIONAL REGULATOR"/>
    <property type="match status" value="1"/>
</dbReference>
<dbReference type="GO" id="GO:0016853">
    <property type="term" value="F:isomerase activity"/>
    <property type="evidence" value="ECO:0007669"/>
    <property type="project" value="UniProtKB-KW"/>
</dbReference>
<gene>
    <name evidence="5" type="ORF">GCM10007422_31040</name>
    <name evidence="6" type="ORF">GGQ60_003351</name>
</gene>
<reference evidence="6 7" key="3">
    <citation type="submission" date="2020-08" db="EMBL/GenBank/DDBJ databases">
        <title>Genomic Encyclopedia of Type Strains, Phase IV (KMG-IV): sequencing the most valuable type-strain genomes for metagenomic binning, comparative biology and taxonomic classification.</title>
        <authorList>
            <person name="Goeker M."/>
        </authorList>
    </citation>
    <scope>NUCLEOTIDE SEQUENCE [LARGE SCALE GENOMIC DNA]</scope>
    <source>
        <strain evidence="6 7">DSM 100774</strain>
    </source>
</reference>
<evidence type="ECO:0000256" key="2">
    <source>
        <dbReference type="ARBA" id="ARBA00023125"/>
    </source>
</evidence>
<protein>
    <submittedName>
        <fullName evidence="5">AraC family transcriptional regulator</fullName>
    </submittedName>
    <submittedName>
        <fullName evidence="6">AraC-like DNA-binding protein/mannose-6-phosphate isomerase-like protein (Cupin superfamily)</fullName>
    </submittedName>
</protein>
<evidence type="ECO:0000256" key="1">
    <source>
        <dbReference type="ARBA" id="ARBA00023015"/>
    </source>
</evidence>
<dbReference type="SUPFAM" id="SSF46689">
    <property type="entry name" value="Homeodomain-like"/>
    <property type="match status" value="1"/>
</dbReference>
<dbReference type="Pfam" id="PF02311">
    <property type="entry name" value="AraC_binding"/>
    <property type="match status" value="1"/>
</dbReference>
<feature type="domain" description="HTH araC/xylS-type" evidence="4">
    <location>
        <begin position="184"/>
        <end position="282"/>
    </location>
</feature>
<organism evidence="6 7">
    <name type="scientific">Pedobacter zeae</name>
    <dbReference type="NCBI Taxonomy" id="1737356"/>
    <lineage>
        <taxon>Bacteria</taxon>
        <taxon>Pseudomonadati</taxon>
        <taxon>Bacteroidota</taxon>
        <taxon>Sphingobacteriia</taxon>
        <taxon>Sphingobacteriales</taxon>
        <taxon>Sphingobacteriaceae</taxon>
        <taxon>Pedobacter</taxon>
    </lineage>
</organism>
<dbReference type="Proteomes" id="UP000532273">
    <property type="component" value="Unassembled WGS sequence"/>
</dbReference>
<dbReference type="SMART" id="SM00342">
    <property type="entry name" value="HTH_ARAC"/>
    <property type="match status" value="1"/>
</dbReference>
<dbReference type="InterPro" id="IPR014710">
    <property type="entry name" value="RmlC-like_jellyroll"/>
</dbReference>
<keyword evidence="6" id="KW-0413">Isomerase</keyword>
<dbReference type="SUPFAM" id="SSF51215">
    <property type="entry name" value="Regulatory protein AraC"/>
    <property type="match status" value="1"/>
</dbReference>
<accession>A0A7W6P6N4</accession>
<keyword evidence="8" id="KW-1185">Reference proteome</keyword>
<keyword evidence="3" id="KW-0804">Transcription</keyword>
<dbReference type="PANTHER" id="PTHR43280:SF32">
    <property type="entry name" value="TRANSCRIPTIONAL REGULATORY PROTEIN"/>
    <property type="match status" value="1"/>
</dbReference>
<comment type="caution">
    <text evidence="6">The sequence shown here is derived from an EMBL/GenBank/DDBJ whole genome shotgun (WGS) entry which is preliminary data.</text>
</comment>
<keyword evidence="1" id="KW-0805">Transcription regulation</keyword>
<dbReference type="InterPro" id="IPR003313">
    <property type="entry name" value="AraC-bd"/>
</dbReference>
<evidence type="ECO:0000313" key="7">
    <source>
        <dbReference type="Proteomes" id="UP000532273"/>
    </source>
</evidence>
<dbReference type="Proteomes" id="UP000642938">
    <property type="component" value="Unassembled WGS sequence"/>
</dbReference>
<dbReference type="InterPro" id="IPR009057">
    <property type="entry name" value="Homeodomain-like_sf"/>
</dbReference>
<dbReference type="Gene3D" id="2.60.120.10">
    <property type="entry name" value="Jelly Rolls"/>
    <property type="match status" value="1"/>
</dbReference>
<dbReference type="Gene3D" id="1.10.10.60">
    <property type="entry name" value="Homeodomain-like"/>
    <property type="match status" value="1"/>
</dbReference>
<dbReference type="Pfam" id="PF12833">
    <property type="entry name" value="HTH_18"/>
    <property type="match status" value="1"/>
</dbReference>
<evidence type="ECO:0000313" key="6">
    <source>
        <dbReference type="EMBL" id="MBB4109342.1"/>
    </source>
</evidence>
<dbReference type="GO" id="GO:0043565">
    <property type="term" value="F:sequence-specific DNA binding"/>
    <property type="evidence" value="ECO:0007669"/>
    <property type="project" value="InterPro"/>
</dbReference>
<name>A0A7W6P6N4_9SPHI</name>
<dbReference type="EMBL" id="JACIEF010000003">
    <property type="protein sequence ID" value="MBB4109342.1"/>
    <property type="molecule type" value="Genomic_DNA"/>
</dbReference>
<evidence type="ECO:0000313" key="5">
    <source>
        <dbReference type="EMBL" id="GGH11678.1"/>
    </source>
</evidence>
<dbReference type="PROSITE" id="PS01124">
    <property type="entry name" value="HTH_ARAC_FAMILY_2"/>
    <property type="match status" value="1"/>
</dbReference>
<sequence length="285" mass="32921">MTRKSKSIPLKPLAKEFDNGIAVGKYPIADLRLSEEAEYSHRHDYHFFILQEKGTSYFEIDFEKHQIKKPSIIYIAPNQVHSVLKAENIEFCLLAINNENLHPQYLKLLEEISPAKPLTLSSKHISLISQTFLLCIDLFEEREGKLYLSSLKDSCNTLISLFLSQYLERSGHADTLSRFELVTKAFKLALEQNFIKNKRPADYAQKLNISVPYLNECVKNTTGFPVSYHIQRRVTLEAKRLLFHSNKSVKEIAAELGYDDYAYFSRLFNKATGMTALTFRNKNRD</sequence>
<dbReference type="InterPro" id="IPR037923">
    <property type="entry name" value="HTH-like"/>
</dbReference>
<dbReference type="AlphaFoldDB" id="A0A7W6P6N4"/>